<gene>
    <name evidence="1" type="ORF">AB0L03_12600</name>
</gene>
<accession>A0ABV3IT49</accession>
<comment type="caution">
    <text evidence="1">The sequence shown here is derived from an EMBL/GenBank/DDBJ whole genome shotgun (WGS) entry which is preliminary data.</text>
</comment>
<dbReference type="Proteomes" id="UP001552479">
    <property type="component" value="Unassembled WGS sequence"/>
</dbReference>
<dbReference type="RefSeq" id="WP_366087892.1">
    <property type="nucleotide sequence ID" value="NZ_JBFASG010000009.1"/>
</dbReference>
<proteinExistence type="predicted"/>
<name>A0ABV3IT49_9ACTN</name>
<evidence type="ECO:0000313" key="2">
    <source>
        <dbReference type="Proteomes" id="UP001552479"/>
    </source>
</evidence>
<dbReference type="EMBL" id="JBFASG010000009">
    <property type="protein sequence ID" value="MEV4923674.1"/>
    <property type="molecule type" value="Genomic_DNA"/>
</dbReference>
<sequence>MRVEVRVDAADSELRSLLSWLQRDPDIRRSAALQLREAPPQVGQMGTTADVLQLVTENGWSAANFVLALVAWKRTRPRDPAVTVRRDDLADALTDCSEEQISRIIRLLRDEQGEGGEGTGR</sequence>
<organism evidence="1 2">
    <name type="scientific">Streptomyces roseoverticillatus</name>
    <dbReference type="NCBI Taxonomy" id="66429"/>
    <lineage>
        <taxon>Bacteria</taxon>
        <taxon>Bacillati</taxon>
        <taxon>Actinomycetota</taxon>
        <taxon>Actinomycetes</taxon>
        <taxon>Kitasatosporales</taxon>
        <taxon>Streptomycetaceae</taxon>
        <taxon>Streptomyces</taxon>
    </lineage>
</organism>
<reference evidence="1 2" key="1">
    <citation type="submission" date="2024-06" db="EMBL/GenBank/DDBJ databases">
        <title>The Natural Products Discovery Center: Release of the First 8490 Sequenced Strains for Exploring Actinobacteria Biosynthetic Diversity.</title>
        <authorList>
            <person name="Kalkreuter E."/>
            <person name="Kautsar S.A."/>
            <person name="Yang D."/>
            <person name="Bader C.D."/>
            <person name="Teijaro C.N."/>
            <person name="Fluegel L."/>
            <person name="Davis C.M."/>
            <person name="Simpson J.R."/>
            <person name="Lauterbach L."/>
            <person name="Steele A.D."/>
            <person name="Gui C."/>
            <person name="Meng S."/>
            <person name="Li G."/>
            <person name="Viehrig K."/>
            <person name="Ye F."/>
            <person name="Su P."/>
            <person name="Kiefer A.F."/>
            <person name="Nichols A."/>
            <person name="Cepeda A.J."/>
            <person name="Yan W."/>
            <person name="Fan B."/>
            <person name="Jiang Y."/>
            <person name="Adhikari A."/>
            <person name="Zheng C.-J."/>
            <person name="Schuster L."/>
            <person name="Cowan T.M."/>
            <person name="Smanski M.J."/>
            <person name="Chevrette M.G."/>
            <person name="De Carvalho L.P.S."/>
            <person name="Shen B."/>
        </authorList>
    </citation>
    <scope>NUCLEOTIDE SEQUENCE [LARGE SCALE GENOMIC DNA]</scope>
    <source>
        <strain evidence="1 2">NPDC053791</strain>
    </source>
</reference>
<keyword evidence="2" id="KW-1185">Reference proteome</keyword>
<dbReference type="InterPro" id="IPR045428">
    <property type="entry name" value="EACC1"/>
</dbReference>
<dbReference type="Pfam" id="PF19953">
    <property type="entry name" value="EACC1"/>
    <property type="match status" value="1"/>
</dbReference>
<protein>
    <submittedName>
        <fullName evidence="1">Uncharacterized protein</fullName>
    </submittedName>
</protein>
<evidence type="ECO:0000313" key="1">
    <source>
        <dbReference type="EMBL" id="MEV4923674.1"/>
    </source>
</evidence>